<gene>
    <name evidence="1" type="ORF">CEXT_361341</name>
</gene>
<evidence type="ECO:0000313" key="1">
    <source>
        <dbReference type="EMBL" id="GIY39091.1"/>
    </source>
</evidence>
<dbReference type="AlphaFoldDB" id="A0AAV4T150"/>
<accession>A0AAV4T150</accession>
<reference evidence="1 2" key="1">
    <citation type="submission" date="2021-06" db="EMBL/GenBank/DDBJ databases">
        <title>Caerostris extrusa draft genome.</title>
        <authorList>
            <person name="Kono N."/>
            <person name="Arakawa K."/>
        </authorList>
    </citation>
    <scope>NUCLEOTIDE SEQUENCE [LARGE SCALE GENOMIC DNA]</scope>
</reference>
<proteinExistence type="predicted"/>
<name>A0AAV4T150_CAEEX</name>
<organism evidence="1 2">
    <name type="scientific">Caerostris extrusa</name>
    <name type="common">Bark spider</name>
    <name type="synonym">Caerostris bankana</name>
    <dbReference type="NCBI Taxonomy" id="172846"/>
    <lineage>
        <taxon>Eukaryota</taxon>
        <taxon>Metazoa</taxon>
        <taxon>Ecdysozoa</taxon>
        <taxon>Arthropoda</taxon>
        <taxon>Chelicerata</taxon>
        <taxon>Arachnida</taxon>
        <taxon>Araneae</taxon>
        <taxon>Araneomorphae</taxon>
        <taxon>Entelegynae</taxon>
        <taxon>Araneoidea</taxon>
        <taxon>Araneidae</taxon>
        <taxon>Caerostris</taxon>
    </lineage>
</organism>
<dbReference type="EMBL" id="BPLR01010402">
    <property type="protein sequence ID" value="GIY39091.1"/>
    <property type="molecule type" value="Genomic_DNA"/>
</dbReference>
<protein>
    <submittedName>
        <fullName evidence="1">Uncharacterized protein</fullName>
    </submittedName>
</protein>
<dbReference type="Proteomes" id="UP001054945">
    <property type="component" value="Unassembled WGS sequence"/>
</dbReference>
<keyword evidence="2" id="KW-1185">Reference proteome</keyword>
<evidence type="ECO:0000313" key="2">
    <source>
        <dbReference type="Proteomes" id="UP001054945"/>
    </source>
</evidence>
<comment type="caution">
    <text evidence="1">The sequence shown here is derived from an EMBL/GenBank/DDBJ whole genome shotgun (WGS) entry which is preliminary data.</text>
</comment>
<sequence length="141" mass="16486">MDTDQPNGFFEMIPARSWWGSKDFISSAGEEGNELIWNLFRFLVGFKRLHKFYWKGRKGEGGVDLESFPFCKDVFAYHLMEEGFCFGGLQKTFISFMEGKERGEEEGGVDLESFPFCKDVYAYHLMEDGFCCNFYYRGQDE</sequence>